<evidence type="ECO:0000256" key="2">
    <source>
        <dbReference type="ARBA" id="ARBA00023002"/>
    </source>
</evidence>
<evidence type="ECO:0000256" key="1">
    <source>
        <dbReference type="ARBA" id="ARBA00005854"/>
    </source>
</evidence>
<dbReference type="PROSITE" id="PS00670">
    <property type="entry name" value="D_2_HYDROXYACID_DH_2"/>
    <property type="match status" value="1"/>
</dbReference>
<dbReference type="Gene3D" id="3.40.50.720">
    <property type="entry name" value="NAD(P)-binding Rossmann-like Domain"/>
    <property type="match status" value="2"/>
</dbReference>
<dbReference type="PANTHER" id="PTHR10996">
    <property type="entry name" value="2-HYDROXYACID DEHYDROGENASE-RELATED"/>
    <property type="match status" value="1"/>
</dbReference>
<dbReference type="Pfam" id="PF02826">
    <property type="entry name" value="2-Hacid_dh_C"/>
    <property type="match status" value="1"/>
</dbReference>
<keyword evidence="2 3" id="KW-0560">Oxidoreductase</keyword>
<dbReference type="PANTHER" id="PTHR10996:SF257">
    <property type="entry name" value="GLYOXYLATE REDUCTASE 1"/>
    <property type="match status" value="1"/>
</dbReference>
<dbReference type="HOGENOM" id="CLU_019796_1_2_1"/>
<dbReference type="PROSITE" id="PS00671">
    <property type="entry name" value="D_2_HYDROXYACID_DH_3"/>
    <property type="match status" value="1"/>
</dbReference>
<dbReference type="GO" id="GO:0005829">
    <property type="term" value="C:cytosol"/>
    <property type="evidence" value="ECO:0007669"/>
    <property type="project" value="TreeGrafter"/>
</dbReference>
<dbReference type="InterPro" id="IPR006139">
    <property type="entry name" value="D-isomer_2_OHA_DH_cat_dom"/>
</dbReference>
<organism evidence="6">
    <name type="scientific">Albugo laibachii Nc14</name>
    <dbReference type="NCBI Taxonomy" id="890382"/>
    <lineage>
        <taxon>Eukaryota</taxon>
        <taxon>Sar</taxon>
        <taxon>Stramenopiles</taxon>
        <taxon>Oomycota</taxon>
        <taxon>Peronosporomycetes</taxon>
        <taxon>Albuginales</taxon>
        <taxon>Albuginaceae</taxon>
        <taxon>Albugo</taxon>
    </lineage>
</organism>
<feature type="domain" description="D-isomer specific 2-hydroxyacid dehydrogenase NAD-binding" evidence="5">
    <location>
        <begin position="126"/>
        <end position="306"/>
    </location>
</feature>
<dbReference type="SUPFAM" id="SSF52283">
    <property type="entry name" value="Formate/glycerate dehydrogenase catalytic domain-like"/>
    <property type="match status" value="1"/>
</dbReference>
<gene>
    <name evidence="6" type="ORF">ALNC14_099710</name>
</gene>
<dbReference type="GO" id="GO:0016618">
    <property type="term" value="F:hydroxypyruvate reductase [NAD(P)H] activity"/>
    <property type="evidence" value="ECO:0007669"/>
    <property type="project" value="TreeGrafter"/>
</dbReference>
<dbReference type="CDD" id="cd05301">
    <property type="entry name" value="GDH"/>
    <property type="match status" value="1"/>
</dbReference>
<dbReference type="Pfam" id="PF00389">
    <property type="entry name" value="2-Hacid_dh"/>
    <property type="match status" value="1"/>
</dbReference>
<proteinExistence type="inferred from homology"/>
<reference evidence="6" key="1">
    <citation type="journal article" date="2011" name="PLoS Biol.">
        <title>Gene gain and loss during evolution of obligate parasitism in the white rust pathogen of Arabidopsis thaliana.</title>
        <authorList>
            <person name="Kemen E."/>
            <person name="Gardiner A."/>
            <person name="Schultz-Larsen T."/>
            <person name="Kemen A.C."/>
            <person name="Balmuth A.L."/>
            <person name="Robert-Seilaniantz A."/>
            <person name="Bailey K."/>
            <person name="Holub E."/>
            <person name="Studholme D.J."/>
            <person name="Maclean D."/>
            <person name="Jones J.D."/>
        </authorList>
    </citation>
    <scope>NUCLEOTIDE SEQUENCE</scope>
</reference>
<dbReference type="AlphaFoldDB" id="F0WR66"/>
<comment type="similarity">
    <text evidence="1 3">Belongs to the D-isomer specific 2-hydroxyacid dehydrogenase family.</text>
</comment>
<dbReference type="GO" id="GO:0051287">
    <property type="term" value="F:NAD binding"/>
    <property type="evidence" value="ECO:0007669"/>
    <property type="project" value="InterPro"/>
</dbReference>
<feature type="domain" description="D-isomer specific 2-hydroxyacid dehydrogenase catalytic" evidence="4">
    <location>
        <begin position="35"/>
        <end position="337"/>
    </location>
</feature>
<dbReference type="GO" id="GO:0030267">
    <property type="term" value="F:glyoxylate reductase (NADPH) activity"/>
    <property type="evidence" value="ECO:0007669"/>
    <property type="project" value="TreeGrafter"/>
</dbReference>
<protein>
    <submittedName>
        <fullName evidence="6">Uncharacterized protein ALNC14_099710</fullName>
    </submittedName>
</protein>
<evidence type="ECO:0000259" key="4">
    <source>
        <dbReference type="Pfam" id="PF00389"/>
    </source>
</evidence>
<evidence type="ECO:0000259" key="5">
    <source>
        <dbReference type="Pfam" id="PF02826"/>
    </source>
</evidence>
<dbReference type="SUPFAM" id="SSF51735">
    <property type="entry name" value="NAD(P)-binding Rossmann-fold domains"/>
    <property type="match status" value="1"/>
</dbReference>
<reference evidence="6" key="2">
    <citation type="submission" date="2011-02" db="EMBL/GenBank/DDBJ databases">
        <authorList>
            <person name="MacLean D."/>
        </authorList>
    </citation>
    <scope>NUCLEOTIDE SEQUENCE</scope>
</reference>
<dbReference type="InterPro" id="IPR006140">
    <property type="entry name" value="D-isomer_DH_NAD-bd"/>
</dbReference>
<name>F0WR66_9STRA</name>
<dbReference type="InterPro" id="IPR036291">
    <property type="entry name" value="NAD(P)-bd_dom_sf"/>
</dbReference>
<sequence>MASSSPIRRVFFSRSVPYAVDQFRKLIAASSNEIAKSIQIAYYPSDNHMPRAELLQQVKGITGLLCALHDTVDQELITQAGPHFKVVSTLSVGYDHIDMEACNVAGILVGNTPGVLDVTTAETAVALTFTVKRKLLECVNSARTGSWGAWHLFRYCGSDVTGNTIGVIGLGRIGTEYAKMMQNGFNCKVLYTGPSKKPENEARVGSNIQYVDMDTLLANSDIVSLHLPLTASTHKFFDTKCFNRMKSDAVFINTTRGDIVDQDALYVALSTGRIAGAGLDVTTPEPLPPAHPLFSLSNCVIFPHIGSASVKTRQSMADIAVQNLFNGVIGLPLAHQV</sequence>
<dbReference type="InterPro" id="IPR050223">
    <property type="entry name" value="D-isomer_2-hydroxyacid_DH"/>
</dbReference>
<evidence type="ECO:0000313" key="6">
    <source>
        <dbReference type="EMBL" id="CCA23827.1"/>
    </source>
</evidence>
<evidence type="ECO:0000256" key="3">
    <source>
        <dbReference type="RuleBase" id="RU003719"/>
    </source>
</evidence>
<dbReference type="FunFam" id="3.40.50.720:FF:000026">
    <property type="entry name" value="Glyoxylate/hydroxypyruvate reductase B"/>
    <property type="match status" value="1"/>
</dbReference>
<dbReference type="EMBL" id="FR824254">
    <property type="protein sequence ID" value="CCA23827.1"/>
    <property type="molecule type" value="Genomic_DNA"/>
</dbReference>
<accession>F0WR66</accession>
<dbReference type="InterPro" id="IPR029753">
    <property type="entry name" value="D-isomer_DH_CS"/>
</dbReference>